<gene>
    <name evidence="9" type="ORF">RM609_11120</name>
</gene>
<comment type="similarity">
    <text evidence="7">Belongs to the drug/metabolite transporter (DMT) superfamily. Small multidrug resistance (SMR) (TC 2.A.7.1) family.</text>
</comment>
<feature type="transmembrane region" description="Helical" evidence="8">
    <location>
        <begin position="59"/>
        <end position="80"/>
    </location>
</feature>
<dbReference type="SUPFAM" id="SSF103481">
    <property type="entry name" value="Multidrug resistance efflux transporter EmrE"/>
    <property type="match status" value="1"/>
</dbReference>
<dbReference type="Gene3D" id="1.10.3730.20">
    <property type="match status" value="1"/>
</dbReference>
<feature type="transmembrane region" description="Helical" evidence="8">
    <location>
        <begin position="86"/>
        <end position="105"/>
    </location>
</feature>
<comment type="caution">
    <text evidence="9">The sequence shown here is derived from an EMBL/GenBank/DDBJ whole genome shotgun (WGS) entry which is preliminary data.</text>
</comment>
<evidence type="ECO:0000256" key="7">
    <source>
        <dbReference type="RuleBase" id="RU003942"/>
    </source>
</evidence>
<keyword evidence="4 7" id="KW-0812">Transmembrane</keyword>
<name>A0ABU2SKV2_9ACTN</name>
<protein>
    <submittedName>
        <fullName evidence="9">Multidrug efflux SMR transporter</fullName>
    </submittedName>
</protein>
<evidence type="ECO:0000256" key="6">
    <source>
        <dbReference type="ARBA" id="ARBA00023136"/>
    </source>
</evidence>
<keyword evidence="2" id="KW-0813">Transport</keyword>
<dbReference type="Proteomes" id="UP001180531">
    <property type="component" value="Unassembled WGS sequence"/>
</dbReference>
<organism evidence="9 10">
    <name type="scientific">Streptomyces hesseae</name>
    <dbReference type="NCBI Taxonomy" id="3075519"/>
    <lineage>
        <taxon>Bacteria</taxon>
        <taxon>Bacillati</taxon>
        <taxon>Actinomycetota</taxon>
        <taxon>Actinomycetes</taxon>
        <taxon>Kitasatosporales</taxon>
        <taxon>Streptomycetaceae</taxon>
        <taxon>Streptomyces</taxon>
    </lineage>
</organism>
<evidence type="ECO:0000313" key="10">
    <source>
        <dbReference type="Proteomes" id="UP001180531"/>
    </source>
</evidence>
<keyword evidence="3" id="KW-1003">Cell membrane</keyword>
<feature type="transmembrane region" description="Helical" evidence="8">
    <location>
        <begin position="32"/>
        <end position="52"/>
    </location>
</feature>
<evidence type="ECO:0000256" key="8">
    <source>
        <dbReference type="SAM" id="Phobius"/>
    </source>
</evidence>
<keyword evidence="5 8" id="KW-1133">Transmembrane helix</keyword>
<keyword evidence="10" id="KW-1185">Reference proteome</keyword>
<proteinExistence type="inferred from homology"/>
<dbReference type="InterPro" id="IPR000390">
    <property type="entry name" value="Small_drug/metabolite_transptr"/>
</dbReference>
<dbReference type="EMBL" id="JAVRFI010000005">
    <property type="protein sequence ID" value="MDT0449618.1"/>
    <property type="molecule type" value="Genomic_DNA"/>
</dbReference>
<evidence type="ECO:0000313" key="9">
    <source>
        <dbReference type="EMBL" id="MDT0449618.1"/>
    </source>
</evidence>
<evidence type="ECO:0000256" key="5">
    <source>
        <dbReference type="ARBA" id="ARBA00022989"/>
    </source>
</evidence>
<reference evidence="9" key="1">
    <citation type="submission" date="2024-05" db="EMBL/GenBank/DDBJ databases">
        <title>30 novel species of actinomycetes from the DSMZ collection.</title>
        <authorList>
            <person name="Nouioui I."/>
        </authorList>
    </citation>
    <scope>NUCLEOTIDE SEQUENCE</scope>
    <source>
        <strain evidence="9">DSM 40473</strain>
    </source>
</reference>
<evidence type="ECO:0000256" key="1">
    <source>
        <dbReference type="ARBA" id="ARBA00004651"/>
    </source>
</evidence>
<dbReference type="PANTHER" id="PTHR30561">
    <property type="entry name" value="SMR FAMILY PROTON-DEPENDENT DRUG EFFLUX TRANSPORTER SUGE"/>
    <property type="match status" value="1"/>
</dbReference>
<evidence type="ECO:0000256" key="4">
    <source>
        <dbReference type="ARBA" id="ARBA00022692"/>
    </source>
</evidence>
<dbReference type="InterPro" id="IPR037185">
    <property type="entry name" value="EmrE-like"/>
</dbReference>
<evidence type="ECO:0000256" key="3">
    <source>
        <dbReference type="ARBA" id="ARBA00022475"/>
    </source>
</evidence>
<keyword evidence="6 8" id="KW-0472">Membrane</keyword>
<dbReference type="Pfam" id="PF00893">
    <property type="entry name" value="Multi_Drug_Res"/>
    <property type="match status" value="1"/>
</dbReference>
<comment type="subcellular location">
    <subcellularLocation>
        <location evidence="1 7">Cell membrane</location>
        <topology evidence="1 7">Multi-pass membrane protein</topology>
    </subcellularLocation>
</comment>
<evidence type="ECO:0000256" key="2">
    <source>
        <dbReference type="ARBA" id="ARBA00022448"/>
    </source>
</evidence>
<dbReference type="PANTHER" id="PTHR30561:SF1">
    <property type="entry name" value="MULTIDRUG TRANSPORTER EMRE"/>
    <property type="match status" value="1"/>
</dbReference>
<dbReference type="RefSeq" id="WP_311610048.1">
    <property type="nucleotide sequence ID" value="NZ_JAVRFI010000005.1"/>
</dbReference>
<accession>A0ABU2SKV2</accession>
<dbReference type="InterPro" id="IPR045324">
    <property type="entry name" value="Small_multidrug_res"/>
</dbReference>
<sequence length="114" mass="11481">MTVWLLLAGAIAAEVTATVALRASDGFGRPAASAVVVVGYIAAFFLLSRVLAQGLALGVAYGIWSAIGVTLVSVIGAVWFGDRLTWTQIGGIALVVAGVLALELGRAHPGGPHG</sequence>